<name>A0A952FK16_9PROT</name>
<dbReference type="InterPro" id="IPR016071">
    <property type="entry name" value="Staphylococal_nuclease_OB-fold"/>
</dbReference>
<protein>
    <submittedName>
        <fullName evidence="3">Thermonuclease family protein</fullName>
    </submittedName>
</protein>
<feature type="domain" description="TNase-like" evidence="2">
    <location>
        <begin position="52"/>
        <end position="167"/>
    </location>
</feature>
<dbReference type="SMART" id="SM00318">
    <property type="entry name" value="SNc"/>
    <property type="match status" value="1"/>
</dbReference>
<evidence type="ECO:0000313" key="3">
    <source>
        <dbReference type="EMBL" id="MBW8726448.1"/>
    </source>
</evidence>
<dbReference type="SUPFAM" id="SSF50199">
    <property type="entry name" value="Staphylococcal nuclease"/>
    <property type="match status" value="1"/>
</dbReference>
<evidence type="ECO:0000256" key="1">
    <source>
        <dbReference type="SAM" id="SignalP"/>
    </source>
</evidence>
<evidence type="ECO:0000313" key="4">
    <source>
        <dbReference type="Proteomes" id="UP000700706"/>
    </source>
</evidence>
<dbReference type="InterPro" id="IPR035437">
    <property type="entry name" value="SNase_OB-fold_sf"/>
</dbReference>
<dbReference type="Pfam" id="PF00565">
    <property type="entry name" value="SNase"/>
    <property type="match status" value="1"/>
</dbReference>
<feature type="signal peptide" evidence="1">
    <location>
        <begin position="1"/>
        <end position="38"/>
    </location>
</feature>
<proteinExistence type="predicted"/>
<dbReference type="Gene3D" id="2.40.50.90">
    <property type="match status" value="1"/>
</dbReference>
<accession>A0A952FK16</accession>
<keyword evidence="1" id="KW-0732">Signal</keyword>
<sequence>MPGGTRPQPKPRRLSYAGPMRRALLLLILLCAAGRAAAQPSDGLDYGPPIMVAAVLDGRTISLADGTEVRLSALDIPAGKWRAIARSVLADLLQGRSVRPAWLAPVDRYGRASAQLRRDDGVWIAEEMLARGLARVDAGGEDPAPALVSLLVTEAGARIAGRGLWGDPALAVRPAETLGRGDLDRVQIVEGQVLQAVLLRGRAYLNFGTDQRQDFTVTAEPDLVRRLADGQDLIALQGRRIRVRGWLDWSGGPHIGLVRMEQIERLD</sequence>
<evidence type="ECO:0000259" key="2">
    <source>
        <dbReference type="PROSITE" id="PS50830"/>
    </source>
</evidence>
<feature type="chain" id="PRO_5037637592" evidence="1">
    <location>
        <begin position="39"/>
        <end position="267"/>
    </location>
</feature>
<dbReference type="PROSITE" id="PS50830">
    <property type="entry name" value="TNASE_3"/>
    <property type="match status" value="1"/>
</dbReference>
<dbReference type="AlphaFoldDB" id="A0A952FK16"/>
<dbReference type="EMBL" id="JAEKLZ010000216">
    <property type="protein sequence ID" value="MBW8726448.1"/>
    <property type="molecule type" value="Genomic_DNA"/>
</dbReference>
<organism evidence="3 4">
    <name type="scientific">Inquilinus limosus</name>
    <dbReference type="NCBI Taxonomy" id="171674"/>
    <lineage>
        <taxon>Bacteria</taxon>
        <taxon>Pseudomonadati</taxon>
        <taxon>Pseudomonadota</taxon>
        <taxon>Alphaproteobacteria</taxon>
        <taxon>Rhodospirillales</taxon>
        <taxon>Rhodospirillaceae</taxon>
        <taxon>Inquilinus</taxon>
    </lineage>
</organism>
<gene>
    <name evidence="3" type="ORF">JF625_14995</name>
</gene>
<reference evidence="3" key="1">
    <citation type="submission" date="2020-06" db="EMBL/GenBank/DDBJ databases">
        <title>Stable isotope informed genome-resolved metagenomics uncovers potential trophic interactions in rhizosphere soil.</title>
        <authorList>
            <person name="Starr E.P."/>
            <person name="Shi S."/>
            <person name="Blazewicz S.J."/>
            <person name="Koch B.J."/>
            <person name="Probst A.J."/>
            <person name="Hungate B.A."/>
            <person name="Pett-Ridge J."/>
            <person name="Firestone M.K."/>
            <person name="Banfield J.F."/>
        </authorList>
    </citation>
    <scope>NUCLEOTIDE SEQUENCE</scope>
    <source>
        <strain evidence="3">YM_69_17</strain>
    </source>
</reference>
<dbReference type="Proteomes" id="UP000700706">
    <property type="component" value="Unassembled WGS sequence"/>
</dbReference>
<comment type="caution">
    <text evidence="3">The sequence shown here is derived from an EMBL/GenBank/DDBJ whole genome shotgun (WGS) entry which is preliminary data.</text>
</comment>